<dbReference type="InterPro" id="IPR039536">
    <property type="entry name" value="TetR_C_Proteobacteria"/>
</dbReference>
<dbReference type="PROSITE" id="PS50977">
    <property type="entry name" value="HTH_TETR_2"/>
    <property type="match status" value="1"/>
</dbReference>
<accession>A0A4Q8L452</accession>
<dbReference type="Proteomes" id="UP000292627">
    <property type="component" value="Unassembled WGS sequence"/>
</dbReference>
<evidence type="ECO:0000313" key="4">
    <source>
        <dbReference type="EMBL" id="TAA19982.1"/>
    </source>
</evidence>
<comment type="caution">
    <text evidence="4">The sequence shown here is derived from an EMBL/GenBank/DDBJ whole genome shotgun (WGS) entry which is preliminary data.</text>
</comment>
<dbReference type="PANTHER" id="PTHR30055">
    <property type="entry name" value="HTH-TYPE TRANSCRIPTIONAL REGULATOR RUTR"/>
    <property type="match status" value="1"/>
</dbReference>
<dbReference type="InterPro" id="IPR050109">
    <property type="entry name" value="HTH-type_TetR-like_transc_reg"/>
</dbReference>
<dbReference type="SUPFAM" id="SSF48498">
    <property type="entry name" value="Tetracyclin repressor-like, C-terminal domain"/>
    <property type="match status" value="1"/>
</dbReference>
<dbReference type="GO" id="GO:0003700">
    <property type="term" value="F:DNA-binding transcription factor activity"/>
    <property type="evidence" value="ECO:0007669"/>
    <property type="project" value="TreeGrafter"/>
</dbReference>
<proteinExistence type="predicted"/>
<dbReference type="Gene3D" id="1.10.357.10">
    <property type="entry name" value="Tetracycline Repressor, domain 2"/>
    <property type="match status" value="1"/>
</dbReference>
<keyword evidence="1 2" id="KW-0238">DNA-binding</keyword>
<evidence type="ECO:0000313" key="5">
    <source>
        <dbReference type="Proteomes" id="UP000292627"/>
    </source>
</evidence>
<dbReference type="Gene3D" id="1.10.10.60">
    <property type="entry name" value="Homeodomain-like"/>
    <property type="match status" value="1"/>
</dbReference>
<name>A0A4Q8L452_9GAMM</name>
<dbReference type="AlphaFoldDB" id="A0A4Q8L452"/>
<dbReference type="Pfam" id="PF14246">
    <property type="entry name" value="TetR_C_7"/>
    <property type="match status" value="1"/>
</dbReference>
<organism evidence="4 5">
    <name type="scientific">Pseudoxanthomonas winnipegensis</name>
    <dbReference type="NCBI Taxonomy" id="2480810"/>
    <lineage>
        <taxon>Bacteria</taxon>
        <taxon>Pseudomonadati</taxon>
        <taxon>Pseudomonadota</taxon>
        <taxon>Gammaproteobacteria</taxon>
        <taxon>Lysobacterales</taxon>
        <taxon>Lysobacteraceae</taxon>
        <taxon>Pseudoxanthomonas</taxon>
    </lineage>
</organism>
<feature type="DNA-binding region" description="H-T-H motif" evidence="2">
    <location>
        <begin position="87"/>
        <end position="106"/>
    </location>
</feature>
<dbReference type="PRINTS" id="PR00455">
    <property type="entry name" value="HTHTETR"/>
</dbReference>
<dbReference type="InterPro" id="IPR009057">
    <property type="entry name" value="Homeodomain-like_sf"/>
</dbReference>
<dbReference type="PANTHER" id="PTHR30055:SF119">
    <property type="entry name" value="NALC"/>
    <property type="match status" value="1"/>
</dbReference>
<protein>
    <submittedName>
        <fullName evidence="4">TetR/AcrR family transcriptional regulator</fullName>
    </submittedName>
</protein>
<dbReference type="InterPro" id="IPR036271">
    <property type="entry name" value="Tet_transcr_reg_TetR-rel_C_sf"/>
</dbReference>
<dbReference type="Pfam" id="PF00440">
    <property type="entry name" value="TetR_N"/>
    <property type="match status" value="1"/>
</dbReference>
<dbReference type="InterPro" id="IPR001647">
    <property type="entry name" value="HTH_TetR"/>
</dbReference>
<sequence>MPVSLRVAAARAWRHPAMHHCPAAFLARLTATGQPDPPLPMLASRPSLPGVRPMPQVELCRRGELRVEKFLDAAADVFAEKGYQQARLSEIVARAGGSLATLYRAFGDKEGLAFAIVERRLQDMAERLRAMELEGLPPQQALRKAGREIATSLTTRDALLVNRIVIGEGRAFPQLRDFFFDNAIADTRGCLGRYFEQQVAAGRLVLHTTPDQAAGQFFMMLFGELTIRTACGYMASPDAEELTGYVDASVEQFLYGALPR</sequence>
<dbReference type="OrthoDB" id="8535430at2"/>
<evidence type="ECO:0000256" key="2">
    <source>
        <dbReference type="PROSITE-ProRule" id="PRU00335"/>
    </source>
</evidence>
<dbReference type="EMBL" id="SHMC01000012">
    <property type="protein sequence ID" value="TAA19982.1"/>
    <property type="molecule type" value="Genomic_DNA"/>
</dbReference>
<dbReference type="GO" id="GO:0000976">
    <property type="term" value="F:transcription cis-regulatory region binding"/>
    <property type="evidence" value="ECO:0007669"/>
    <property type="project" value="TreeGrafter"/>
</dbReference>
<evidence type="ECO:0000256" key="1">
    <source>
        <dbReference type="ARBA" id="ARBA00023125"/>
    </source>
</evidence>
<gene>
    <name evidence="4" type="ORF">EA660_19635</name>
</gene>
<feature type="domain" description="HTH tetR-type" evidence="3">
    <location>
        <begin position="64"/>
        <end position="124"/>
    </location>
</feature>
<reference evidence="4 5" key="1">
    <citation type="submission" date="2019-02" db="EMBL/GenBank/DDBJ databases">
        <title>WGS of Pseudoxanthomonas species novum from clinical isolates.</title>
        <authorList>
            <person name="Bernier A.-M."/>
            <person name="Bernard K."/>
            <person name="Vachon A."/>
        </authorList>
    </citation>
    <scope>NUCLEOTIDE SEQUENCE [LARGE SCALE GENOMIC DNA]</scope>
    <source>
        <strain evidence="4 5">NML171200</strain>
    </source>
</reference>
<evidence type="ECO:0000259" key="3">
    <source>
        <dbReference type="PROSITE" id="PS50977"/>
    </source>
</evidence>
<dbReference type="SUPFAM" id="SSF46689">
    <property type="entry name" value="Homeodomain-like"/>
    <property type="match status" value="1"/>
</dbReference>